<evidence type="ECO:0000313" key="2">
    <source>
        <dbReference type="EMBL" id="RAI97667.1"/>
    </source>
</evidence>
<dbReference type="EMBL" id="QLLL01000014">
    <property type="protein sequence ID" value="RAI97667.1"/>
    <property type="molecule type" value="Genomic_DNA"/>
</dbReference>
<dbReference type="SUPFAM" id="SSF88946">
    <property type="entry name" value="Sigma2 domain of RNA polymerase sigma factors"/>
    <property type="match status" value="1"/>
</dbReference>
<comment type="caution">
    <text evidence="2">The sequence shown here is derived from an EMBL/GenBank/DDBJ whole genome shotgun (WGS) entry which is preliminary data.</text>
</comment>
<dbReference type="AlphaFoldDB" id="A0A327Q1N1"/>
<reference evidence="2 3" key="1">
    <citation type="submission" date="2018-06" db="EMBL/GenBank/DDBJ databases">
        <title>Genomic Encyclopedia of Archaeal and Bacterial Type Strains, Phase II (KMG-II): from individual species to whole genera.</title>
        <authorList>
            <person name="Goeker M."/>
        </authorList>
    </citation>
    <scope>NUCLEOTIDE SEQUENCE [LARGE SCALE GENOMIC DNA]</scope>
    <source>
        <strain evidence="2 3">DSM 23857</strain>
    </source>
</reference>
<dbReference type="InterPro" id="IPR013325">
    <property type="entry name" value="RNA_pol_sigma_r2"/>
</dbReference>
<evidence type="ECO:0000313" key="3">
    <source>
        <dbReference type="Proteomes" id="UP000249547"/>
    </source>
</evidence>
<evidence type="ECO:0000259" key="1">
    <source>
        <dbReference type="Pfam" id="PF04542"/>
    </source>
</evidence>
<proteinExistence type="predicted"/>
<dbReference type="Gene3D" id="1.10.1740.10">
    <property type="match status" value="1"/>
</dbReference>
<dbReference type="GO" id="GO:0006352">
    <property type="term" value="P:DNA-templated transcription initiation"/>
    <property type="evidence" value="ECO:0007669"/>
    <property type="project" value="InterPro"/>
</dbReference>
<keyword evidence="3" id="KW-1185">Reference proteome</keyword>
<dbReference type="InterPro" id="IPR007627">
    <property type="entry name" value="RNA_pol_sigma70_r2"/>
</dbReference>
<organism evidence="2 3">
    <name type="scientific">Chitinophaga skermanii</name>
    <dbReference type="NCBI Taxonomy" id="331697"/>
    <lineage>
        <taxon>Bacteria</taxon>
        <taxon>Pseudomonadati</taxon>
        <taxon>Bacteroidota</taxon>
        <taxon>Chitinophagia</taxon>
        <taxon>Chitinophagales</taxon>
        <taxon>Chitinophagaceae</taxon>
        <taxon>Chitinophaga</taxon>
    </lineage>
</organism>
<protein>
    <submittedName>
        <fullName evidence="2">RNA polymerase sigma-70 factor (ECF subfamily)</fullName>
    </submittedName>
</protein>
<dbReference type="GO" id="GO:0003700">
    <property type="term" value="F:DNA-binding transcription factor activity"/>
    <property type="evidence" value="ECO:0007669"/>
    <property type="project" value="InterPro"/>
</dbReference>
<dbReference type="Pfam" id="PF04542">
    <property type="entry name" value="Sigma70_r2"/>
    <property type="match status" value="1"/>
</dbReference>
<name>A0A327Q1N1_9BACT</name>
<sequence>MLNNHHTYSDLELISLLKKVNIGAFDAIYSQHWAAMYQSAFYLLRDEDAVMDIVQDIFTGLWEKCQQLDIQVMLAYLRTAVRFKVANYIKAGKIHSSFYTELAGIDMPNTPGPQDFLELNDLKTIIQ</sequence>
<accession>A0A327Q1N1</accession>
<dbReference type="Proteomes" id="UP000249547">
    <property type="component" value="Unassembled WGS sequence"/>
</dbReference>
<gene>
    <name evidence="2" type="ORF">LX64_04970</name>
</gene>
<feature type="domain" description="RNA polymerase sigma-70 region 2" evidence="1">
    <location>
        <begin position="29"/>
        <end position="91"/>
    </location>
</feature>